<dbReference type="InterPro" id="IPR015422">
    <property type="entry name" value="PyrdxlP-dep_Trfase_small"/>
</dbReference>
<organism evidence="6 7">
    <name type="scientific">Lentzea aerocolonigenes</name>
    <name type="common">Lechevalieria aerocolonigenes</name>
    <name type="synonym">Saccharothrix aerocolonigenes</name>
    <dbReference type="NCBI Taxonomy" id="68170"/>
    <lineage>
        <taxon>Bacteria</taxon>
        <taxon>Bacillati</taxon>
        <taxon>Actinomycetota</taxon>
        <taxon>Actinomycetes</taxon>
        <taxon>Pseudonocardiales</taxon>
        <taxon>Pseudonocardiaceae</taxon>
        <taxon>Lentzea</taxon>
    </lineage>
</organism>
<feature type="active site" description="Proton acceptor" evidence="3">
    <location>
        <position position="185"/>
    </location>
</feature>
<accession>A0A0F0HBH7</accession>
<name>A0A0F0HBH7_LENAE</name>
<dbReference type="PATRIC" id="fig|68170.10.peg.6806"/>
<dbReference type="GO" id="GO:0030170">
    <property type="term" value="F:pyridoxal phosphate binding"/>
    <property type="evidence" value="ECO:0007669"/>
    <property type="project" value="TreeGrafter"/>
</dbReference>
<dbReference type="GO" id="GO:0008483">
    <property type="term" value="F:transaminase activity"/>
    <property type="evidence" value="ECO:0007669"/>
    <property type="project" value="UniProtKB-KW"/>
</dbReference>
<dbReference type="PIRSF" id="PIRSF000390">
    <property type="entry name" value="PLP_StrS"/>
    <property type="match status" value="1"/>
</dbReference>
<dbReference type="SUPFAM" id="SSF53383">
    <property type="entry name" value="PLP-dependent transferases"/>
    <property type="match status" value="1"/>
</dbReference>
<dbReference type="OrthoDB" id="5342089at2"/>
<dbReference type="InterPro" id="IPR015421">
    <property type="entry name" value="PyrdxlP-dep_Trfase_major"/>
</dbReference>
<dbReference type="InterPro" id="IPR015424">
    <property type="entry name" value="PyrdxlP-dep_Trfase"/>
</dbReference>
<feature type="modified residue" description="N6-(pyridoxal phosphate)lysine" evidence="4">
    <location>
        <position position="185"/>
    </location>
</feature>
<dbReference type="CDD" id="cd00616">
    <property type="entry name" value="AHBA_syn"/>
    <property type="match status" value="1"/>
</dbReference>
<dbReference type="RefSeq" id="WP_045310375.1">
    <property type="nucleotide sequence ID" value="NZ_JYJG01000029.1"/>
</dbReference>
<keyword evidence="1 4" id="KW-0663">Pyridoxal phosphate</keyword>
<dbReference type="AlphaFoldDB" id="A0A0F0HBH7"/>
<evidence type="ECO:0000313" key="6">
    <source>
        <dbReference type="EMBL" id="KJK51692.1"/>
    </source>
</evidence>
<proteinExistence type="inferred from homology"/>
<evidence type="ECO:0000256" key="5">
    <source>
        <dbReference type="RuleBase" id="RU004508"/>
    </source>
</evidence>
<dbReference type="Gene3D" id="3.90.1150.10">
    <property type="entry name" value="Aspartate Aminotransferase, domain 1"/>
    <property type="match status" value="1"/>
</dbReference>
<keyword evidence="7" id="KW-1185">Reference proteome</keyword>
<protein>
    <submittedName>
        <fullName evidence="6">Glutamine--scyllo-inositol aminotransferase</fullName>
    </submittedName>
</protein>
<evidence type="ECO:0000256" key="2">
    <source>
        <dbReference type="ARBA" id="ARBA00037999"/>
    </source>
</evidence>
<dbReference type="Gene3D" id="3.40.640.10">
    <property type="entry name" value="Type I PLP-dependent aspartate aminotransferase-like (Major domain)"/>
    <property type="match status" value="1"/>
</dbReference>
<evidence type="ECO:0000256" key="4">
    <source>
        <dbReference type="PIRSR" id="PIRSR000390-2"/>
    </source>
</evidence>
<dbReference type="EMBL" id="JYJG01000029">
    <property type="protein sequence ID" value="KJK51692.1"/>
    <property type="molecule type" value="Genomic_DNA"/>
</dbReference>
<evidence type="ECO:0000313" key="7">
    <source>
        <dbReference type="Proteomes" id="UP000033393"/>
    </source>
</evidence>
<reference evidence="6 7" key="1">
    <citation type="submission" date="2015-02" db="EMBL/GenBank/DDBJ databases">
        <authorList>
            <person name="Ju K.-S."/>
            <person name="Doroghazi J.R."/>
            <person name="Metcalf W."/>
        </authorList>
    </citation>
    <scope>NUCLEOTIDE SEQUENCE [LARGE SCALE GENOMIC DNA]</scope>
    <source>
        <strain evidence="6 7">NRRL B-16140</strain>
    </source>
</reference>
<dbReference type="PANTHER" id="PTHR30244:SF36">
    <property type="entry name" value="3-OXO-GLUCOSE-6-PHOSPHATE:GLUTAMATE AMINOTRANSFERASE"/>
    <property type="match status" value="1"/>
</dbReference>
<gene>
    <name evidence="6" type="ORF">UK23_06165</name>
</gene>
<dbReference type="Proteomes" id="UP000033393">
    <property type="component" value="Unassembled WGS sequence"/>
</dbReference>
<comment type="similarity">
    <text evidence="2 5">Belongs to the DegT/DnrJ/EryC1 family.</text>
</comment>
<evidence type="ECO:0000256" key="1">
    <source>
        <dbReference type="ARBA" id="ARBA00022898"/>
    </source>
</evidence>
<comment type="caution">
    <text evidence="6">The sequence shown here is derived from an EMBL/GenBank/DDBJ whole genome shotgun (WGS) entry which is preliminary data.</text>
</comment>
<sequence length="368" mass="39798">MLVSRYGYPSQFGDIDELGGRITELLLSGDYITGKPVAAFERNLADYLGAGHATGVNSGTDALILALLTLDVGAGDEVVTVANTFHATVLAIARVGARPVLVDSTDTDQMMDLDRLEAAITPRTKAIIAVHMFGEVLDMNDVVEVARKHGLAVVEDCAQAIGARRDGRAAGTFGDIGCFSFHPSKNLAAAGDAGAVVTSDPVLAERLRQLRNLGQREQNHHDALGLNSRMSSFQALVLDHKLPSLDEWNRRRRAVAARYTEALESLPVRVLDVSEDHVGHMYQVIVPERDRTLAELRDRGVDAVLRYPVPIARQPAFAGFGFVPEDYPNADFLAHNALCLPMRPDLTPTEIDTVTTALAAVVGRTEEN</sequence>
<dbReference type="Pfam" id="PF01041">
    <property type="entry name" value="DegT_DnrJ_EryC1"/>
    <property type="match status" value="1"/>
</dbReference>
<dbReference type="GO" id="GO:0000271">
    <property type="term" value="P:polysaccharide biosynthetic process"/>
    <property type="evidence" value="ECO:0007669"/>
    <property type="project" value="TreeGrafter"/>
</dbReference>
<keyword evidence="6" id="KW-0808">Transferase</keyword>
<keyword evidence="6" id="KW-0032">Aminotransferase</keyword>
<dbReference type="PANTHER" id="PTHR30244">
    <property type="entry name" value="TRANSAMINASE"/>
    <property type="match status" value="1"/>
</dbReference>
<evidence type="ECO:0000256" key="3">
    <source>
        <dbReference type="PIRSR" id="PIRSR000390-1"/>
    </source>
</evidence>
<dbReference type="InterPro" id="IPR000653">
    <property type="entry name" value="DegT/StrS_aminotransferase"/>
</dbReference>